<proteinExistence type="predicted"/>
<evidence type="ECO:0000313" key="1">
    <source>
        <dbReference type="Proteomes" id="UP000887565"/>
    </source>
</evidence>
<reference evidence="2" key="1">
    <citation type="submission" date="2022-11" db="UniProtKB">
        <authorList>
            <consortium name="WormBaseParasite"/>
        </authorList>
    </citation>
    <scope>IDENTIFICATION</scope>
</reference>
<name>A0A915L3J1_ROMCU</name>
<evidence type="ECO:0000313" key="2">
    <source>
        <dbReference type="WBParaSite" id="nRc.2.0.1.t45670-RA"/>
    </source>
</evidence>
<dbReference type="WBParaSite" id="nRc.2.0.1.t45670-RA">
    <property type="protein sequence ID" value="nRc.2.0.1.t45670-RA"/>
    <property type="gene ID" value="nRc.2.0.1.g45670"/>
</dbReference>
<sequence>MRPKFPWNAKLKLNPRLKFLRT</sequence>
<accession>A0A915L3J1</accession>
<dbReference type="AlphaFoldDB" id="A0A915L3J1"/>
<keyword evidence="1" id="KW-1185">Reference proteome</keyword>
<dbReference type="Proteomes" id="UP000887565">
    <property type="component" value="Unplaced"/>
</dbReference>
<protein>
    <submittedName>
        <fullName evidence="2">Uncharacterized protein</fullName>
    </submittedName>
</protein>
<organism evidence="1 2">
    <name type="scientific">Romanomermis culicivorax</name>
    <name type="common">Nematode worm</name>
    <dbReference type="NCBI Taxonomy" id="13658"/>
    <lineage>
        <taxon>Eukaryota</taxon>
        <taxon>Metazoa</taxon>
        <taxon>Ecdysozoa</taxon>
        <taxon>Nematoda</taxon>
        <taxon>Enoplea</taxon>
        <taxon>Dorylaimia</taxon>
        <taxon>Mermithida</taxon>
        <taxon>Mermithoidea</taxon>
        <taxon>Mermithidae</taxon>
        <taxon>Romanomermis</taxon>
    </lineage>
</organism>